<sequence length="336" mass="38635">MRWIVALIFIFMIIFYFSPTNEQAPLNDTSIMSEQASEKIVSEGLGTWIGKTEEEVKQTFGQPARIDPSAYGYVWWVYNDPKTYMQVGILDGRVVTIYACGPEVNVAPFQLNRSINDLLQTMPLHDTIHVQLDDGVYRFQLTEEDLMIQPLLSFGDAYVQLYIDRFTGHLSSVRWIDGETLVKLHPYELEYRGPLPEVALDEMMEKQVEQANAKQIFDITNVMRARHGVPPLTWDERVAQVAYEHSKDMAENNFFAHESPTTGDLQKRLTKANIPFEVAGENIAAEYIDAPAVVEAWLNSRSHRQTLLNEELTHLGVGVYKRHYTQNFIRPFFQPK</sequence>
<dbReference type="InterPro" id="IPR035940">
    <property type="entry name" value="CAP_sf"/>
</dbReference>
<proteinExistence type="predicted"/>
<evidence type="ECO:0000259" key="1">
    <source>
        <dbReference type="SMART" id="SM00198"/>
    </source>
</evidence>
<dbReference type="Proteomes" id="UP000032047">
    <property type="component" value="Unassembled WGS sequence"/>
</dbReference>
<dbReference type="Pfam" id="PF00188">
    <property type="entry name" value="CAP"/>
    <property type="match status" value="1"/>
</dbReference>
<dbReference type="EMBL" id="JXTG01000001">
    <property type="protein sequence ID" value="KIP22423.1"/>
    <property type="molecule type" value="Genomic_DNA"/>
</dbReference>
<dbReference type="InterPro" id="IPR029410">
    <property type="entry name" value="CAP_assoc"/>
</dbReference>
<dbReference type="SMART" id="SM00198">
    <property type="entry name" value="SCP"/>
    <property type="match status" value="1"/>
</dbReference>
<dbReference type="PATRIC" id="fig|265546.4.peg.111"/>
<dbReference type="Pfam" id="PF14504">
    <property type="entry name" value="CAP_assoc_N"/>
    <property type="match status" value="1"/>
</dbReference>
<dbReference type="Gene3D" id="3.40.33.10">
    <property type="entry name" value="CAP"/>
    <property type="match status" value="1"/>
</dbReference>
<dbReference type="PANTHER" id="PTHR31157">
    <property type="entry name" value="SCP DOMAIN-CONTAINING PROTEIN"/>
    <property type="match status" value="1"/>
</dbReference>
<reference evidence="2 3" key="1">
    <citation type="submission" date="2015-01" db="EMBL/GenBank/DDBJ databases">
        <title>Genome sequence of Anoxybacillus ayderensis strain AB04.</title>
        <authorList>
            <person name="Belduz A.O."/>
            <person name="Canakci S."/>
            <person name="Chan K.-G."/>
            <person name="Kahar U.M."/>
            <person name="Yaakob A.S."/>
            <person name="Chan C.S."/>
            <person name="Goh K.M."/>
        </authorList>
    </citation>
    <scope>NUCLEOTIDE SEQUENCE [LARGE SCALE GENOMIC DNA]</scope>
    <source>
        <strain evidence="2 3">AB04</strain>
    </source>
</reference>
<dbReference type="SUPFAM" id="SSF55797">
    <property type="entry name" value="PR-1-like"/>
    <property type="match status" value="1"/>
</dbReference>
<gene>
    <name evidence="2" type="ORF">JV16_00103</name>
</gene>
<name>A0A0D0HXK1_9BACL</name>
<dbReference type="CDD" id="cd05379">
    <property type="entry name" value="CAP_bacterial"/>
    <property type="match status" value="1"/>
</dbReference>
<dbReference type="PANTHER" id="PTHR31157:SF26">
    <property type="entry name" value="SCP-LIKE EXTRACELLULAR PROTEIN"/>
    <property type="match status" value="1"/>
</dbReference>
<organism evidence="2 3">
    <name type="scientific">Anoxybacillus ayderensis</name>
    <dbReference type="NCBI Taxonomy" id="265546"/>
    <lineage>
        <taxon>Bacteria</taxon>
        <taxon>Bacillati</taxon>
        <taxon>Bacillota</taxon>
        <taxon>Bacilli</taxon>
        <taxon>Bacillales</taxon>
        <taxon>Anoxybacillaceae</taxon>
        <taxon>Anoxybacillus</taxon>
    </lineage>
</organism>
<dbReference type="AlphaFoldDB" id="A0A0D0HXK1"/>
<feature type="domain" description="SCP" evidence="1">
    <location>
        <begin position="211"/>
        <end position="330"/>
    </location>
</feature>
<keyword evidence="3" id="KW-1185">Reference proteome</keyword>
<dbReference type="InterPro" id="IPR014044">
    <property type="entry name" value="CAP_dom"/>
</dbReference>
<evidence type="ECO:0000313" key="2">
    <source>
        <dbReference type="EMBL" id="KIP22423.1"/>
    </source>
</evidence>
<comment type="caution">
    <text evidence="2">The sequence shown here is derived from an EMBL/GenBank/DDBJ whole genome shotgun (WGS) entry which is preliminary data.</text>
</comment>
<protein>
    <recommendedName>
        <fullName evidence="1">SCP domain-containing protein</fullName>
    </recommendedName>
</protein>
<accession>A0A0D0HXK1</accession>
<evidence type="ECO:0000313" key="3">
    <source>
        <dbReference type="Proteomes" id="UP000032047"/>
    </source>
</evidence>
<dbReference type="RefSeq" id="WP_021096018.1">
    <property type="nucleotide sequence ID" value="NZ_ANOC01000091.1"/>
</dbReference>